<dbReference type="AlphaFoldDB" id="A0A974WGY1"/>
<feature type="domain" description="Serine aminopeptidase S33" evidence="1">
    <location>
        <begin position="28"/>
        <end position="111"/>
    </location>
</feature>
<dbReference type="Pfam" id="PF12146">
    <property type="entry name" value="Hydrolase_4"/>
    <property type="match status" value="1"/>
</dbReference>
<evidence type="ECO:0000259" key="1">
    <source>
        <dbReference type="Pfam" id="PF12146"/>
    </source>
</evidence>
<gene>
    <name evidence="2" type="ORF">JR347_15650</name>
</gene>
<dbReference type="InterPro" id="IPR022742">
    <property type="entry name" value="Hydrolase_4"/>
</dbReference>
<organism evidence="2 3">
    <name type="scientific">Fulvivirga lutea</name>
    <dbReference type="NCBI Taxonomy" id="2810512"/>
    <lineage>
        <taxon>Bacteria</taxon>
        <taxon>Pseudomonadati</taxon>
        <taxon>Bacteroidota</taxon>
        <taxon>Cytophagia</taxon>
        <taxon>Cytophagales</taxon>
        <taxon>Fulvivirgaceae</taxon>
        <taxon>Fulvivirga</taxon>
    </lineage>
</organism>
<dbReference type="GO" id="GO:0016787">
    <property type="term" value="F:hydrolase activity"/>
    <property type="evidence" value="ECO:0007669"/>
    <property type="project" value="UniProtKB-KW"/>
</dbReference>
<sequence length="280" mass="31992">MSTIEHLTITTPDQEELAARYYSGSENKLIIIAPAVGIPQGYYKHIAHYFSNLGYQLLTFDYRGIGDSRNIKNPESCSLYNWGDLDLNTVIEFVRNNYSSNIYLIGHSIAGQVFPIAKNNTHVKRAYFAASQNLSYSNWEGYHKYLVSIFWHIIIPFFTKINGPLPGFAYGGNKSLPKNVAKDWRLWGITPDGAIGAIPDGKERYAQITTPTKFAAMTDDHLFAPPKAVETLFHSYGSAEKEYLLLNPKEYNMKEIGHFNFFKKDKSALWEDIHLWFEKN</sequence>
<dbReference type="Gene3D" id="3.40.50.1820">
    <property type="entry name" value="alpha/beta hydrolase"/>
    <property type="match status" value="1"/>
</dbReference>
<dbReference type="KEGG" id="fuv:JR347_15650"/>
<name>A0A974WGY1_9BACT</name>
<keyword evidence="3" id="KW-1185">Reference proteome</keyword>
<dbReference type="Proteomes" id="UP000662783">
    <property type="component" value="Chromosome"/>
</dbReference>
<dbReference type="PIRSF" id="PIRSF037442">
    <property type="entry name" value="UCP037442_abhydr"/>
    <property type="match status" value="1"/>
</dbReference>
<dbReference type="InterPro" id="IPR029058">
    <property type="entry name" value="AB_hydrolase_fold"/>
</dbReference>
<accession>A0A974WGY1</accession>
<dbReference type="EMBL" id="CP070608">
    <property type="protein sequence ID" value="QSE97012.1"/>
    <property type="molecule type" value="Genomic_DNA"/>
</dbReference>
<evidence type="ECO:0000313" key="3">
    <source>
        <dbReference type="Proteomes" id="UP000662783"/>
    </source>
</evidence>
<evidence type="ECO:0000313" key="2">
    <source>
        <dbReference type="EMBL" id="QSE97012.1"/>
    </source>
</evidence>
<reference evidence="2" key="1">
    <citation type="submission" date="2021-02" db="EMBL/GenBank/DDBJ databases">
        <title>Fulvivirga sp. S481 isolated from sea water.</title>
        <authorList>
            <person name="Bae S.S."/>
            <person name="Baek K."/>
        </authorList>
    </citation>
    <scope>NUCLEOTIDE SEQUENCE</scope>
    <source>
        <strain evidence="2">S481</strain>
    </source>
</reference>
<proteinExistence type="predicted"/>
<dbReference type="InterPro" id="IPR017208">
    <property type="entry name" value="UCP037442_abhydr"/>
</dbReference>
<dbReference type="SUPFAM" id="SSF53474">
    <property type="entry name" value="alpha/beta-Hydrolases"/>
    <property type="match status" value="1"/>
</dbReference>
<protein>
    <submittedName>
        <fullName evidence="2">Alpha/beta hydrolase</fullName>
    </submittedName>
</protein>
<keyword evidence="2" id="KW-0378">Hydrolase</keyword>
<dbReference type="RefSeq" id="WP_205721525.1">
    <property type="nucleotide sequence ID" value="NZ_CP070608.1"/>
</dbReference>